<comment type="caution">
    <text evidence="1">The sequence shown here is derived from an EMBL/GenBank/DDBJ whole genome shotgun (WGS) entry which is preliminary data.</text>
</comment>
<keyword evidence="2" id="KW-1185">Reference proteome</keyword>
<name>A0A392N4Y5_9FABA</name>
<reference evidence="1 2" key="1">
    <citation type="journal article" date="2018" name="Front. Plant Sci.">
        <title>Red Clover (Trifolium pratense) and Zigzag Clover (T. medium) - A Picture of Genomic Similarities and Differences.</title>
        <authorList>
            <person name="Dluhosova J."/>
            <person name="Istvanek J."/>
            <person name="Nedelnik J."/>
            <person name="Repkova J."/>
        </authorList>
    </citation>
    <scope>NUCLEOTIDE SEQUENCE [LARGE SCALE GENOMIC DNA]</scope>
    <source>
        <strain evidence="2">cv. 10/8</strain>
        <tissue evidence="1">Leaf</tissue>
    </source>
</reference>
<accession>A0A392N4Y5</accession>
<protein>
    <submittedName>
        <fullName evidence="1">Uncharacterized protein</fullName>
    </submittedName>
</protein>
<proteinExistence type="predicted"/>
<dbReference type="Proteomes" id="UP000265520">
    <property type="component" value="Unassembled WGS sequence"/>
</dbReference>
<sequence length="22" mass="2454">INFGQLLIYTVIKFVSDADPEA</sequence>
<evidence type="ECO:0000313" key="1">
    <source>
        <dbReference type="EMBL" id="MCH94801.1"/>
    </source>
</evidence>
<organism evidence="1 2">
    <name type="scientific">Trifolium medium</name>
    <dbReference type="NCBI Taxonomy" id="97028"/>
    <lineage>
        <taxon>Eukaryota</taxon>
        <taxon>Viridiplantae</taxon>
        <taxon>Streptophyta</taxon>
        <taxon>Embryophyta</taxon>
        <taxon>Tracheophyta</taxon>
        <taxon>Spermatophyta</taxon>
        <taxon>Magnoliopsida</taxon>
        <taxon>eudicotyledons</taxon>
        <taxon>Gunneridae</taxon>
        <taxon>Pentapetalae</taxon>
        <taxon>rosids</taxon>
        <taxon>fabids</taxon>
        <taxon>Fabales</taxon>
        <taxon>Fabaceae</taxon>
        <taxon>Papilionoideae</taxon>
        <taxon>50 kb inversion clade</taxon>
        <taxon>NPAAA clade</taxon>
        <taxon>Hologalegina</taxon>
        <taxon>IRL clade</taxon>
        <taxon>Trifolieae</taxon>
        <taxon>Trifolium</taxon>
    </lineage>
</organism>
<evidence type="ECO:0000313" key="2">
    <source>
        <dbReference type="Proteomes" id="UP000265520"/>
    </source>
</evidence>
<dbReference type="EMBL" id="LXQA010028185">
    <property type="protein sequence ID" value="MCH94801.1"/>
    <property type="molecule type" value="Genomic_DNA"/>
</dbReference>
<feature type="non-terminal residue" evidence="1">
    <location>
        <position position="1"/>
    </location>
</feature>
<dbReference type="AlphaFoldDB" id="A0A392N4Y5"/>